<gene>
    <name evidence="3" type="ORF">CTAM01_16743</name>
</gene>
<evidence type="ECO:0000313" key="3">
    <source>
        <dbReference type="EMBL" id="KAK1470635.1"/>
    </source>
</evidence>
<reference evidence="3 4" key="1">
    <citation type="submission" date="2016-10" db="EMBL/GenBank/DDBJ databases">
        <title>The genome sequence of Colletotrichum fioriniae PJ7.</title>
        <authorList>
            <person name="Baroncelli R."/>
        </authorList>
    </citation>
    <scope>NUCLEOTIDE SEQUENCE [LARGE SCALE GENOMIC DNA]</scope>
    <source>
        <strain evidence="3 4">Tom-12</strain>
    </source>
</reference>
<dbReference type="GeneID" id="85416973"/>
<comment type="caution">
    <text evidence="3">The sequence shown here is derived from an EMBL/GenBank/DDBJ whole genome shotgun (WGS) entry which is preliminary data.</text>
</comment>
<keyword evidence="4" id="KW-1185">Reference proteome</keyword>
<feature type="region of interest" description="Disordered" evidence="1">
    <location>
        <begin position="235"/>
        <end position="254"/>
    </location>
</feature>
<dbReference type="Pfam" id="PF24537">
    <property type="entry name" value="zf-C2H2_fungi"/>
    <property type="match status" value="1"/>
</dbReference>
<organism evidence="3 4">
    <name type="scientific">Colletotrichum tamarilloi</name>
    <dbReference type="NCBI Taxonomy" id="1209934"/>
    <lineage>
        <taxon>Eukaryota</taxon>
        <taxon>Fungi</taxon>
        <taxon>Dikarya</taxon>
        <taxon>Ascomycota</taxon>
        <taxon>Pezizomycotina</taxon>
        <taxon>Sordariomycetes</taxon>
        <taxon>Hypocreomycetidae</taxon>
        <taxon>Glomerellales</taxon>
        <taxon>Glomerellaceae</taxon>
        <taxon>Colletotrichum</taxon>
        <taxon>Colletotrichum acutatum species complex</taxon>
    </lineage>
</organism>
<dbReference type="Proteomes" id="UP001227543">
    <property type="component" value="Unassembled WGS sequence"/>
</dbReference>
<sequence>MSSTSSTTESSWRRPSSDMCDPTNIVSIGLPLHLETSNLLDSPDSDKTDKMEMEETNSAKRLRTEDPMRAHYDGIGVKRRASMDPDNSVPLAFTIPSDSLRRRDRSQRVSPASQPSVIPQGSWSHSSDSHLPTESIVSIGLSYGQIPPGELPPGAISSGGIDDICISPQNGLMSLNASPRGSFSNVTYQRTISENGPLASSRKLTEVSKPDEYKIFEGFFMCDCCPKKPKKFQSAGDLANGSDSGDSASRRITGQEWEERVRHLEEVYKFRECNKSKTFFRADHFRQHLKHSHVGTNARWTNVLENACMLDENTTPR</sequence>
<feature type="domain" description="C2H2-type zinc finger ascomycetes" evidence="2">
    <location>
        <begin position="216"/>
        <end position="239"/>
    </location>
</feature>
<dbReference type="EMBL" id="MLFU01000257">
    <property type="protein sequence ID" value="KAK1470635.1"/>
    <property type="molecule type" value="Genomic_DNA"/>
</dbReference>
<feature type="compositionally biased region" description="Low complexity" evidence="1">
    <location>
        <begin position="1"/>
        <end position="10"/>
    </location>
</feature>
<evidence type="ECO:0000256" key="1">
    <source>
        <dbReference type="SAM" id="MobiDB-lite"/>
    </source>
</evidence>
<feature type="compositionally biased region" description="Polar residues" evidence="1">
    <location>
        <begin position="241"/>
        <end position="252"/>
    </location>
</feature>
<dbReference type="InterPro" id="IPR057026">
    <property type="entry name" value="Znf-C2H2_ascomycetes"/>
</dbReference>
<evidence type="ECO:0000259" key="2">
    <source>
        <dbReference type="Pfam" id="PF24537"/>
    </source>
</evidence>
<evidence type="ECO:0000313" key="4">
    <source>
        <dbReference type="Proteomes" id="UP001227543"/>
    </source>
</evidence>
<accession>A0ABQ9QHM0</accession>
<feature type="compositionally biased region" description="Basic and acidic residues" evidence="1">
    <location>
        <begin position="62"/>
        <end position="72"/>
    </location>
</feature>
<dbReference type="RefSeq" id="XP_060372692.1">
    <property type="nucleotide sequence ID" value="XM_060532735.1"/>
</dbReference>
<proteinExistence type="predicted"/>
<feature type="compositionally biased region" description="Basic and acidic residues" evidence="1">
    <location>
        <begin position="44"/>
        <end position="53"/>
    </location>
</feature>
<feature type="region of interest" description="Disordered" evidence="1">
    <location>
        <begin position="1"/>
        <end position="130"/>
    </location>
</feature>
<name>A0ABQ9QHM0_9PEZI</name>
<feature type="compositionally biased region" description="Polar residues" evidence="1">
    <location>
        <begin position="111"/>
        <end position="130"/>
    </location>
</feature>
<protein>
    <recommendedName>
        <fullName evidence="2">C2H2-type zinc finger ascomycetes domain-containing protein</fullName>
    </recommendedName>
</protein>